<evidence type="ECO:0000313" key="2">
    <source>
        <dbReference type="Proteomes" id="UP000246722"/>
    </source>
</evidence>
<organism evidence="1 2">
    <name type="scientific">Cryobacterium arcticum</name>
    <dbReference type="NCBI Taxonomy" id="670052"/>
    <lineage>
        <taxon>Bacteria</taxon>
        <taxon>Bacillati</taxon>
        <taxon>Actinomycetota</taxon>
        <taxon>Actinomycetes</taxon>
        <taxon>Micrococcales</taxon>
        <taxon>Microbacteriaceae</taxon>
        <taxon>Cryobacterium</taxon>
    </lineage>
</organism>
<keyword evidence="2" id="KW-1185">Reference proteome</keyword>
<dbReference type="AlphaFoldDB" id="A0A318A0J9"/>
<gene>
    <name evidence="1" type="ORF">CTB96_02270</name>
</gene>
<evidence type="ECO:0008006" key="3">
    <source>
        <dbReference type="Google" id="ProtNLM"/>
    </source>
</evidence>
<name>A0A318A0J9_9MICO</name>
<dbReference type="SUPFAM" id="SSF55729">
    <property type="entry name" value="Acyl-CoA N-acyltransferases (Nat)"/>
    <property type="match status" value="1"/>
</dbReference>
<comment type="caution">
    <text evidence="1">The sequence shown here is derived from an EMBL/GenBank/DDBJ whole genome shotgun (WGS) entry which is preliminary data.</text>
</comment>
<dbReference type="InterPro" id="IPR016181">
    <property type="entry name" value="Acyl_CoA_acyltransferase"/>
</dbReference>
<reference evidence="1 2" key="1">
    <citation type="submission" date="2018-05" db="EMBL/GenBank/DDBJ databases">
        <title>Genetic diversity of glacier-inhabiting Cryobacterium bacteria in China and description of Cryobacterium mengkeensis sp. nov. and Arthrobacter glacialis sp. nov.</title>
        <authorList>
            <person name="Liu Q."/>
            <person name="Xin Y.-H."/>
        </authorList>
    </citation>
    <scope>NUCLEOTIDE SEQUENCE [LARGE SCALE GENOMIC DNA]</scope>
    <source>
        <strain evidence="1 2">SK-1</strain>
    </source>
</reference>
<accession>A0A318A0J9</accession>
<dbReference type="PANTHER" id="PTHR41700">
    <property type="entry name" value="GCN5-RELATED N-ACETYLTRANSFERASE"/>
    <property type="match status" value="1"/>
</dbReference>
<proteinExistence type="predicted"/>
<dbReference type="EMBL" id="QHLY01000005">
    <property type="protein sequence ID" value="PXA71772.1"/>
    <property type="molecule type" value="Genomic_DNA"/>
</dbReference>
<evidence type="ECO:0000313" key="1">
    <source>
        <dbReference type="EMBL" id="PXA71772.1"/>
    </source>
</evidence>
<dbReference type="CDD" id="cd04301">
    <property type="entry name" value="NAT_SF"/>
    <property type="match status" value="1"/>
</dbReference>
<dbReference type="Gene3D" id="3.40.630.30">
    <property type="match status" value="1"/>
</dbReference>
<dbReference type="PANTHER" id="PTHR41700:SF1">
    <property type="entry name" value="N-ACETYLTRANSFERASE DOMAIN-CONTAINING PROTEIN"/>
    <property type="match status" value="1"/>
</dbReference>
<dbReference type="OrthoDB" id="9797990at2"/>
<sequence length="279" mass="29596">MGDLQLTVQPTRSRHVFGQASNLYARVFGYTSSDHTLNPKLLSAIVGNGGAAVAATTPDGDLVGFAYGFVGFDAGASFLYSQAAFIDPAYQGKGIGRLLKHEQAIVAATAGLASMRWAFDPTLARNAHFNLDVLGARGVRFAPNYYDENYSDRLIVEWSLAADVTPNRAAPMPAAPAPEFPAVDLAALAETPPAHWGRPAGSGDVIHVPIPSDNPATSLNPALVAELRATVAETFAELFERGYVAESCVRVDATTAAYTFVPAPARAWHPAPCRDLAER</sequence>
<dbReference type="Proteomes" id="UP000246722">
    <property type="component" value="Unassembled WGS sequence"/>
</dbReference>
<dbReference type="InterPro" id="IPR038764">
    <property type="entry name" value="GNAT_N_AcTrfase_prd"/>
</dbReference>
<dbReference type="RefSeq" id="WP_110125295.1">
    <property type="nucleotide sequence ID" value="NZ_QHLY01000005.1"/>
</dbReference>
<protein>
    <recommendedName>
        <fullName evidence="3">GNAT family N-acetyltransferase</fullName>
    </recommendedName>
</protein>